<dbReference type="RefSeq" id="WP_382414880.1">
    <property type="nucleotide sequence ID" value="NZ_AP031500.1"/>
</dbReference>
<feature type="transmembrane region" description="Helical" evidence="1">
    <location>
        <begin position="7"/>
        <end position="25"/>
    </location>
</feature>
<feature type="transmembrane region" description="Helical" evidence="1">
    <location>
        <begin position="31"/>
        <end position="49"/>
    </location>
</feature>
<name>A0ABV7HPD5_9GAMM</name>
<evidence type="ECO:0000313" key="3">
    <source>
        <dbReference type="Proteomes" id="UP001595548"/>
    </source>
</evidence>
<keyword evidence="1" id="KW-0472">Membrane</keyword>
<protein>
    <submittedName>
        <fullName evidence="2">Uncharacterized protein</fullName>
    </submittedName>
</protein>
<gene>
    <name evidence="2" type="ORF">ACFOEB_05105</name>
</gene>
<organism evidence="2 3">
    <name type="scientific">Gilvimarinus japonicus</name>
    <dbReference type="NCBI Taxonomy" id="1796469"/>
    <lineage>
        <taxon>Bacteria</taxon>
        <taxon>Pseudomonadati</taxon>
        <taxon>Pseudomonadota</taxon>
        <taxon>Gammaproteobacteria</taxon>
        <taxon>Cellvibrionales</taxon>
        <taxon>Cellvibrionaceae</taxon>
        <taxon>Gilvimarinus</taxon>
    </lineage>
</organism>
<evidence type="ECO:0000313" key="2">
    <source>
        <dbReference type="EMBL" id="MFC3154573.1"/>
    </source>
</evidence>
<keyword evidence="3" id="KW-1185">Reference proteome</keyword>
<sequence>MIVEDKWFVGVVSIPLYVATFLTLALLTSNVIAYIVFGILVLYLSGIIYQNVVIKRVKEGLSQPVASMQWLAGQLIIIGGWYAAISLSGVNT</sequence>
<feature type="transmembrane region" description="Helical" evidence="1">
    <location>
        <begin position="70"/>
        <end position="90"/>
    </location>
</feature>
<proteinExistence type="predicted"/>
<keyword evidence="1" id="KW-0812">Transmembrane</keyword>
<accession>A0ABV7HPD5</accession>
<reference evidence="3" key="1">
    <citation type="journal article" date="2019" name="Int. J. Syst. Evol. Microbiol.">
        <title>The Global Catalogue of Microorganisms (GCM) 10K type strain sequencing project: providing services to taxonomists for standard genome sequencing and annotation.</title>
        <authorList>
            <consortium name="The Broad Institute Genomics Platform"/>
            <consortium name="The Broad Institute Genome Sequencing Center for Infectious Disease"/>
            <person name="Wu L."/>
            <person name="Ma J."/>
        </authorList>
    </citation>
    <scope>NUCLEOTIDE SEQUENCE [LARGE SCALE GENOMIC DNA]</scope>
    <source>
        <strain evidence="3">KCTC 52141</strain>
    </source>
</reference>
<keyword evidence="1" id="KW-1133">Transmembrane helix</keyword>
<dbReference type="Proteomes" id="UP001595548">
    <property type="component" value="Unassembled WGS sequence"/>
</dbReference>
<dbReference type="EMBL" id="JBHRTL010000004">
    <property type="protein sequence ID" value="MFC3154573.1"/>
    <property type="molecule type" value="Genomic_DNA"/>
</dbReference>
<evidence type="ECO:0000256" key="1">
    <source>
        <dbReference type="SAM" id="Phobius"/>
    </source>
</evidence>
<comment type="caution">
    <text evidence="2">The sequence shown here is derived from an EMBL/GenBank/DDBJ whole genome shotgun (WGS) entry which is preliminary data.</text>
</comment>